<dbReference type="RefSeq" id="WP_115817017.1">
    <property type="nucleotide sequence ID" value="NZ_CANKZP010000003.1"/>
</dbReference>
<name>A0A3D9H4I0_9FLAO</name>
<sequence length="276" mass="32892">MKILHPNKDEYCSLNELKSYYSDGFYSIISEDEKSKLNYFLNAFQDYRKSNNLIITDKNLYKNLPFSIHTTEWIERQKDAKIIDSIIQNKQQLEILDVGSWNGWLCNYLSKKGHKLTGINFFNDEFDGLKTNVYYDTEFTLLQMHADQLYRIEKKFDLIIFNRNWAFFQNHEAILNDAIKMLSPNGKIIFTGLAFYKNSSLIKQQFELKNSEFKKRYNIPLFYSPSKGFLDFNDKIWFKKNDIKLNSYNLLKNAVKLFFPKKPSIFYGLYSNSNRQ</sequence>
<comment type="caution">
    <text evidence="2">The sequence shown here is derived from an EMBL/GenBank/DDBJ whole genome shotgun (WGS) entry which is preliminary data.</text>
</comment>
<dbReference type="Proteomes" id="UP000256980">
    <property type="component" value="Unassembled WGS sequence"/>
</dbReference>
<dbReference type="GO" id="GO:0032259">
    <property type="term" value="P:methylation"/>
    <property type="evidence" value="ECO:0007669"/>
    <property type="project" value="UniProtKB-KW"/>
</dbReference>
<dbReference type="InterPro" id="IPR029063">
    <property type="entry name" value="SAM-dependent_MTases_sf"/>
</dbReference>
<dbReference type="InterPro" id="IPR013216">
    <property type="entry name" value="Methyltransf_11"/>
</dbReference>
<keyword evidence="2" id="KW-0489">Methyltransferase</keyword>
<feature type="domain" description="Methyltransferase type 11" evidence="1">
    <location>
        <begin position="96"/>
        <end position="190"/>
    </location>
</feature>
<keyword evidence="3" id="KW-1185">Reference proteome</keyword>
<evidence type="ECO:0000259" key="1">
    <source>
        <dbReference type="Pfam" id="PF08241"/>
    </source>
</evidence>
<evidence type="ECO:0000313" key="3">
    <source>
        <dbReference type="Proteomes" id="UP000256980"/>
    </source>
</evidence>
<accession>A0A3D9H4I0</accession>
<gene>
    <name evidence="2" type="ORF">DFQ10_10390</name>
</gene>
<dbReference type="SUPFAM" id="SSF53335">
    <property type="entry name" value="S-adenosyl-L-methionine-dependent methyltransferases"/>
    <property type="match status" value="1"/>
</dbReference>
<protein>
    <submittedName>
        <fullName evidence="2">Methyltransferase family protein</fullName>
    </submittedName>
</protein>
<reference evidence="2 3" key="1">
    <citation type="submission" date="2018-07" db="EMBL/GenBank/DDBJ databases">
        <title>Genomic Encyclopedia of Type Strains, Phase III (KMG-III): the genomes of soil and plant-associated and newly described type strains.</title>
        <authorList>
            <person name="Whitman W."/>
        </authorList>
    </citation>
    <scope>NUCLEOTIDE SEQUENCE [LARGE SCALE GENOMIC DNA]</scope>
    <source>
        <strain evidence="2 3">CECT 7946</strain>
    </source>
</reference>
<keyword evidence="2" id="KW-0808">Transferase</keyword>
<dbReference type="EMBL" id="QRDV01000003">
    <property type="protein sequence ID" value="RED44407.1"/>
    <property type="molecule type" value="Genomic_DNA"/>
</dbReference>
<dbReference type="GO" id="GO:0008757">
    <property type="term" value="F:S-adenosylmethionine-dependent methyltransferase activity"/>
    <property type="evidence" value="ECO:0007669"/>
    <property type="project" value="InterPro"/>
</dbReference>
<dbReference type="Pfam" id="PF08241">
    <property type="entry name" value="Methyltransf_11"/>
    <property type="match status" value="1"/>
</dbReference>
<evidence type="ECO:0000313" key="2">
    <source>
        <dbReference type="EMBL" id="RED44407.1"/>
    </source>
</evidence>
<dbReference type="OrthoDB" id="9791837at2"/>
<dbReference type="AlphaFoldDB" id="A0A3D9H4I0"/>
<proteinExistence type="predicted"/>
<dbReference type="Gene3D" id="3.40.50.150">
    <property type="entry name" value="Vaccinia Virus protein VP39"/>
    <property type="match status" value="1"/>
</dbReference>
<organism evidence="2 3">
    <name type="scientific">Winogradskyella eximia</name>
    <dbReference type="NCBI Taxonomy" id="262006"/>
    <lineage>
        <taxon>Bacteria</taxon>
        <taxon>Pseudomonadati</taxon>
        <taxon>Bacteroidota</taxon>
        <taxon>Flavobacteriia</taxon>
        <taxon>Flavobacteriales</taxon>
        <taxon>Flavobacteriaceae</taxon>
        <taxon>Winogradskyella</taxon>
    </lineage>
</organism>